<protein>
    <recommendedName>
        <fullName evidence="2">Protein-L-isoaspartate O-methyltransferase</fullName>
    </recommendedName>
    <alternativeName>
        <fullName evidence="3">Protein L-isoaspartyl methyltransferase</fullName>
    </alternativeName>
</protein>
<dbReference type="RefSeq" id="WP_194117191.1">
    <property type="nucleotide sequence ID" value="NZ_JADFUA010000011.1"/>
</dbReference>
<evidence type="ECO:0000256" key="3">
    <source>
        <dbReference type="ARBA" id="ARBA00030757"/>
    </source>
</evidence>
<evidence type="ECO:0000256" key="2">
    <source>
        <dbReference type="ARBA" id="ARBA00013346"/>
    </source>
</evidence>
<evidence type="ECO:0000256" key="1">
    <source>
        <dbReference type="ARBA" id="ARBA00005369"/>
    </source>
</evidence>
<evidence type="ECO:0000313" key="4">
    <source>
        <dbReference type="EMBL" id="MBE9610646.1"/>
    </source>
</evidence>
<dbReference type="InterPro" id="IPR000682">
    <property type="entry name" value="PCMT"/>
</dbReference>
<dbReference type="SUPFAM" id="SSF53335">
    <property type="entry name" value="S-adenosyl-L-methionine-dependent methyltransferases"/>
    <property type="match status" value="1"/>
</dbReference>
<dbReference type="InterPro" id="IPR029063">
    <property type="entry name" value="SAM-dependent_MTases_sf"/>
</dbReference>
<evidence type="ECO:0000313" key="5">
    <source>
        <dbReference type="Proteomes" id="UP000604481"/>
    </source>
</evidence>
<gene>
    <name evidence="4" type="ORF">INR99_14995</name>
</gene>
<accession>A0A8J7K2M0</accession>
<name>A0A8J7K2M0_9NEIS</name>
<dbReference type="Gene3D" id="3.40.50.150">
    <property type="entry name" value="Vaccinia Virus protein VP39"/>
    <property type="match status" value="1"/>
</dbReference>
<dbReference type="GO" id="GO:0004719">
    <property type="term" value="F:protein-L-isoaspartate (D-aspartate) O-methyltransferase activity"/>
    <property type="evidence" value="ECO:0007669"/>
    <property type="project" value="InterPro"/>
</dbReference>
<reference evidence="4 5" key="1">
    <citation type="submission" date="2020-10" db="EMBL/GenBank/DDBJ databases">
        <title>The genome sequence of Chitinilyticum litopenaei 4Y14.</title>
        <authorList>
            <person name="Liu Y."/>
        </authorList>
    </citation>
    <scope>NUCLEOTIDE SEQUENCE [LARGE SCALE GENOMIC DNA]</scope>
    <source>
        <strain evidence="4 5">4Y14</strain>
    </source>
</reference>
<comment type="similarity">
    <text evidence="1">Belongs to the methyltransferase superfamily. L-isoaspartyl/D-aspartyl protein methyltransferase family.</text>
</comment>
<dbReference type="AlphaFoldDB" id="A0A8J7K2M0"/>
<comment type="caution">
    <text evidence="4">The sequence shown here is derived from an EMBL/GenBank/DDBJ whole genome shotgun (WGS) entry which is preliminary data.</text>
</comment>
<dbReference type="Proteomes" id="UP000604481">
    <property type="component" value="Unassembled WGS sequence"/>
</dbReference>
<dbReference type="PANTHER" id="PTHR11579:SF18">
    <property type="entry name" value="PROTEIN-L-ISOASPARTATE O-METHYLTRANSFERASE"/>
    <property type="match status" value="1"/>
</dbReference>
<keyword evidence="5" id="KW-1185">Reference proteome</keyword>
<proteinExistence type="inferred from homology"/>
<dbReference type="Pfam" id="PF01135">
    <property type="entry name" value="PCMT"/>
    <property type="match status" value="1"/>
</dbReference>
<dbReference type="PANTHER" id="PTHR11579">
    <property type="entry name" value="PROTEIN-L-ISOASPARTATE O-METHYLTRANSFERASE"/>
    <property type="match status" value="1"/>
</dbReference>
<dbReference type="EMBL" id="JADFUA010000011">
    <property type="protein sequence ID" value="MBE9610646.1"/>
    <property type="molecule type" value="Genomic_DNA"/>
</dbReference>
<dbReference type="GO" id="GO:0005737">
    <property type="term" value="C:cytoplasm"/>
    <property type="evidence" value="ECO:0007669"/>
    <property type="project" value="TreeGrafter"/>
</dbReference>
<sequence length="218" mass="23684">MDWERARYLMVEQQIRTWNVTDLKVLQRFMDVKREDFVPADKRELAFADIELPVGNGRFMLAPKIEGKFLQAASIKPTDKVLVVGAATGYLVALASGLAQQAYGVESDAGLVVAANSSLKAAGIKNAEVLQGDMLSGLAQQAPFDVILISGAFASLPEALKEQLVVSGRILAVLGHIPVKGCTRIVRSSADVWNEEVLFEYPLASLYSPACKEQTFTL</sequence>
<organism evidence="4 5">
    <name type="scientific">Chitinilyticum piscinae</name>
    <dbReference type="NCBI Taxonomy" id="2866724"/>
    <lineage>
        <taxon>Bacteria</taxon>
        <taxon>Pseudomonadati</taxon>
        <taxon>Pseudomonadota</taxon>
        <taxon>Betaproteobacteria</taxon>
        <taxon>Neisseriales</taxon>
        <taxon>Chitinibacteraceae</taxon>
        <taxon>Chitinilyticum</taxon>
    </lineage>
</organism>
<dbReference type="CDD" id="cd02440">
    <property type="entry name" value="AdoMet_MTases"/>
    <property type="match status" value="1"/>
</dbReference>